<evidence type="ECO:0000313" key="2">
    <source>
        <dbReference type="EMBL" id="CDQ42613.1"/>
    </source>
</evidence>
<keyword evidence="1" id="KW-0472">Membrane</keyword>
<name>A0AAV2WF26_MYCNE</name>
<protein>
    <recommendedName>
        <fullName evidence="4">Transmembrane protein</fullName>
    </recommendedName>
</protein>
<dbReference type="Proteomes" id="UP000028864">
    <property type="component" value="Unassembled WGS sequence"/>
</dbReference>
<feature type="transmembrane region" description="Helical" evidence="1">
    <location>
        <begin position="54"/>
        <end position="73"/>
    </location>
</feature>
<sequence length="93" mass="10587">MPTLETSTLKTPTRKTSTLTTYLKIQGQLFVYGIVGPIFLLIYFGATPNHDMKWMYWWGLLITTADVLIALEITDRRARQDRIGRSQALHSSG</sequence>
<dbReference type="AlphaFoldDB" id="A0AAV2WF26"/>
<proteinExistence type="predicted"/>
<reference evidence="2" key="2">
    <citation type="submission" date="2015-09" db="EMBL/GenBank/DDBJ databases">
        <title>Draft genome sequence of Mycobacterium neoaurum DSM 44074.</title>
        <authorList>
            <person name="Croce O."/>
            <person name="Robert C."/>
            <person name="Raoult D."/>
            <person name="Drancourt M."/>
        </authorList>
    </citation>
    <scope>NUCLEOTIDE SEQUENCE</scope>
    <source>
        <strain evidence="2">DSM 44074</strain>
    </source>
</reference>
<feature type="transmembrane region" description="Helical" evidence="1">
    <location>
        <begin position="29"/>
        <end position="48"/>
    </location>
</feature>
<evidence type="ECO:0000313" key="3">
    <source>
        <dbReference type="Proteomes" id="UP000028864"/>
    </source>
</evidence>
<organism evidence="2 3">
    <name type="scientific">Mycolicibacterium neoaurum</name>
    <name type="common">Mycobacterium neoaurum</name>
    <dbReference type="NCBI Taxonomy" id="1795"/>
    <lineage>
        <taxon>Bacteria</taxon>
        <taxon>Bacillati</taxon>
        <taxon>Actinomycetota</taxon>
        <taxon>Actinomycetes</taxon>
        <taxon>Mycobacteriales</taxon>
        <taxon>Mycobacteriaceae</taxon>
        <taxon>Mycolicibacterium</taxon>
    </lineage>
</organism>
<accession>A0AAV2WF26</accession>
<reference evidence="2" key="1">
    <citation type="submission" date="2014-05" db="EMBL/GenBank/DDBJ databases">
        <authorList>
            <person name="Urmite Genomes"/>
        </authorList>
    </citation>
    <scope>NUCLEOTIDE SEQUENCE</scope>
    <source>
        <strain evidence="2">DSM 44074</strain>
    </source>
</reference>
<dbReference type="RefSeq" id="WP_234411519.1">
    <property type="nucleotide sequence ID" value="NZ_LK021337.1"/>
</dbReference>
<dbReference type="EMBL" id="LK021337">
    <property type="protein sequence ID" value="CDQ42613.1"/>
    <property type="molecule type" value="Genomic_DNA"/>
</dbReference>
<keyword evidence="1" id="KW-0812">Transmembrane</keyword>
<keyword evidence="1" id="KW-1133">Transmembrane helix</keyword>
<evidence type="ECO:0008006" key="4">
    <source>
        <dbReference type="Google" id="ProtNLM"/>
    </source>
</evidence>
<gene>
    <name evidence="2" type="ORF">BN1047_00468</name>
</gene>
<evidence type="ECO:0000256" key="1">
    <source>
        <dbReference type="SAM" id="Phobius"/>
    </source>
</evidence>